<proteinExistence type="predicted"/>
<keyword evidence="4" id="KW-0256">Endoplasmic reticulum</keyword>
<dbReference type="GO" id="GO:0005739">
    <property type="term" value="C:mitochondrion"/>
    <property type="evidence" value="ECO:0007669"/>
    <property type="project" value="UniProtKB-SubCell"/>
</dbReference>
<evidence type="ECO:0000313" key="8">
    <source>
        <dbReference type="Proteomes" id="UP001174691"/>
    </source>
</evidence>
<dbReference type="PANTHER" id="PTHR48182:SF2">
    <property type="entry name" value="PROTEIN SERAC1"/>
    <property type="match status" value="1"/>
</dbReference>
<accession>A0AA38RFA8</accession>
<keyword evidence="7" id="KW-0378">Hydrolase</keyword>
<dbReference type="InterPro" id="IPR027417">
    <property type="entry name" value="P-loop_NTPase"/>
</dbReference>
<comment type="subcellular location">
    <subcellularLocation>
        <location evidence="2">Endoplasmic reticulum</location>
    </subcellularLocation>
    <subcellularLocation>
        <location evidence="3">Membrane</location>
    </subcellularLocation>
    <subcellularLocation>
        <location evidence="1">Mitochondrion</location>
    </subcellularLocation>
</comment>
<keyword evidence="8" id="KW-1185">Reference proteome</keyword>
<dbReference type="EMBL" id="JANBVN010000371">
    <property type="protein sequence ID" value="KAJ9129330.1"/>
    <property type="molecule type" value="Genomic_DNA"/>
</dbReference>
<comment type="caution">
    <text evidence="7">The sequence shown here is derived from an EMBL/GenBank/DDBJ whole genome shotgun (WGS) entry which is preliminary data.</text>
</comment>
<name>A0AA38RFA8_9PEZI</name>
<protein>
    <submittedName>
        <fullName evidence="7">P-loop containing nucleoside triphosphate hydrolase protein</fullName>
    </submittedName>
</protein>
<dbReference type="PANTHER" id="PTHR48182">
    <property type="entry name" value="PROTEIN SERAC1"/>
    <property type="match status" value="1"/>
</dbReference>
<dbReference type="InterPro" id="IPR052374">
    <property type="entry name" value="SERAC1"/>
</dbReference>
<evidence type="ECO:0000256" key="1">
    <source>
        <dbReference type="ARBA" id="ARBA00004173"/>
    </source>
</evidence>
<dbReference type="SUPFAM" id="SSF52540">
    <property type="entry name" value="P-loop containing nucleoside triphosphate hydrolases"/>
    <property type="match status" value="1"/>
</dbReference>
<evidence type="ECO:0000256" key="3">
    <source>
        <dbReference type="ARBA" id="ARBA00004370"/>
    </source>
</evidence>
<sequence length="427" mass="47542">MALGPPSNRIGNHVWNLLTSLASYRERDDTNERPIVFVCHSLGGLVCKDVRRSAAPVGFRNILQYTRGIAFLGTPHHGAGLARWAELLSRSIGVVKQTNPEIVAVLRSESEVLARIQDSFHTMVMARSREGAGLIDICCFYEELPLLGVVVPRHSAILPGYIPIGIYSNYMDMARFVVADDPGFVASIALRARGRWEDVDCAGAYAFIAEECRIPGHDDPKVDVLPLVKRWLEGKGRGRWLMVIDNADDTQVFFGRRAEPATAHTSGLEEKVGSYIPDCAHGSVLVTTRNKEIGSRLANGKRPIEVGQMDEDESYRLLRAKLEDEELDRDELLVLSSRLEYLPLALVQAAAFIQENTIPVSEYLRLLGQSDQELVDLLSEEFETAGRDSETSRAVTETWILSFEQIQRQNGFAGELLSLMSLFDRQA</sequence>
<evidence type="ECO:0000256" key="2">
    <source>
        <dbReference type="ARBA" id="ARBA00004240"/>
    </source>
</evidence>
<keyword evidence="5" id="KW-0496">Mitochondrion</keyword>
<gene>
    <name evidence="7" type="ORF">NKR19_g10411</name>
</gene>
<dbReference type="Gene3D" id="3.40.50.1820">
    <property type="entry name" value="alpha/beta hydrolase"/>
    <property type="match status" value="1"/>
</dbReference>
<dbReference type="InterPro" id="IPR029058">
    <property type="entry name" value="AB_hydrolase_fold"/>
</dbReference>
<dbReference type="GO" id="GO:0016020">
    <property type="term" value="C:membrane"/>
    <property type="evidence" value="ECO:0007669"/>
    <property type="project" value="UniProtKB-SubCell"/>
</dbReference>
<evidence type="ECO:0000256" key="6">
    <source>
        <dbReference type="ARBA" id="ARBA00023136"/>
    </source>
</evidence>
<evidence type="ECO:0000256" key="4">
    <source>
        <dbReference type="ARBA" id="ARBA00022824"/>
    </source>
</evidence>
<evidence type="ECO:0000313" key="7">
    <source>
        <dbReference type="EMBL" id="KAJ9129330.1"/>
    </source>
</evidence>
<dbReference type="GO" id="GO:0005783">
    <property type="term" value="C:endoplasmic reticulum"/>
    <property type="evidence" value="ECO:0007669"/>
    <property type="project" value="UniProtKB-SubCell"/>
</dbReference>
<evidence type="ECO:0000256" key="5">
    <source>
        <dbReference type="ARBA" id="ARBA00023128"/>
    </source>
</evidence>
<keyword evidence="6" id="KW-0472">Membrane</keyword>
<dbReference type="GO" id="GO:0016787">
    <property type="term" value="F:hydrolase activity"/>
    <property type="evidence" value="ECO:0007669"/>
    <property type="project" value="UniProtKB-KW"/>
</dbReference>
<organism evidence="7 8">
    <name type="scientific">Coniochaeta hoffmannii</name>
    <dbReference type="NCBI Taxonomy" id="91930"/>
    <lineage>
        <taxon>Eukaryota</taxon>
        <taxon>Fungi</taxon>
        <taxon>Dikarya</taxon>
        <taxon>Ascomycota</taxon>
        <taxon>Pezizomycotina</taxon>
        <taxon>Sordariomycetes</taxon>
        <taxon>Sordariomycetidae</taxon>
        <taxon>Coniochaetales</taxon>
        <taxon>Coniochaetaceae</taxon>
        <taxon>Coniochaeta</taxon>
    </lineage>
</organism>
<feature type="non-terminal residue" evidence="7">
    <location>
        <position position="1"/>
    </location>
</feature>
<dbReference type="AlphaFoldDB" id="A0AA38RFA8"/>
<dbReference type="Gene3D" id="3.40.50.300">
    <property type="entry name" value="P-loop containing nucleotide triphosphate hydrolases"/>
    <property type="match status" value="1"/>
</dbReference>
<dbReference type="Proteomes" id="UP001174691">
    <property type="component" value="Unassembled WGS sequence"/>
</dbReference>
<reference evidence="7" key="1">
    <citation type="submission" date="2022-07" db="EMBL/GenBank/DDBJ databases">
        <title>Fungi with potential for degradation of polypropylene.</title>
        <authorList>
            <person name="Gostincar C."/>
        </authorList>
    </citation>
    <scope>NUCLEOTIDE SEQUENCE</scope>
    <source>
        <strain evidence="7">EXF-13287</strain>
    </source>
</reference>
<dbReference type="SUPFAM" id="SSF53474">
    <property type="entry name" value="alpha/beta-Hydrolases"/>
    <property type="match status" value="1"/>
</dbReference>